<keyword evidence="9" id="KW-1133">Transmembrane helix</keyword>
<feature type="region of interest" description="Disordered" evidence="8">
    <location>
        <begin position="437"/>
        <end position="460"/>
    </location>
</feature>
<dbReference type="Pfam" id="PF17801">
    <property type="entry name" value="Melibiase_C"/>
    <property type="match status" value="1"/>
</dbReference>
<feature type="region of interest" description="Disordered" evidence="8">
    <location>
        <begin position="503"/>
        <end position="522"/>
    </location>
</feature>
<reference evidence="12" key="2">
    <citation type="submission" date="2020-11" db="EMBL/GenBank/DDBJ databases">
        <authorList>
            <person name="Cecchin M."/>
            <person name="Marcolungo L."/>
            <person name="Rossato M."/>
            <person name="Girolomoni L."/>
            <person name="Cosentino E."/>
            <person name="Cuine S."/>
            <person name="Li-Beisson Y."/>
            <person name="Delledonne M."/>
            <person name="Ballottari M."/>
        </authorList>
    </citation>
    <scope>NUCLEOTIDE SEQUENCE</scope>
    <source>
        <strain evidence="12">211/11P</strain>
        <tissue evidence="12">Whole cell</tissue>
    </source>
</reference>
<dbReference type="OrthoDB" id="5795902at2759"/>
<keyword evidence="13" id="KW-1185">Reference proteome</keyword>
<keyword evidence="4 10" id="KW-0732">Signal</keyword>
<feature type="transmembrane region" description="Helical" evidence="9">
    <location>
        <begin position="467"/>
        <end position="488"/>
    </location>
</feature>
<evidence type="ECO:0000259" key="11">
    <source>
        <dbReference type="Pfam" id="PF17801"/>
    </source>
</evidence>
<feature type="signal peptide" evidence="10">
    <location>
        <begin position="1"/>
        <end position="20"/>
    </location>
</feature>
<dbReference type="SUPFAM" id="SSF51445">
    <property type="entry name" value="(Trans)glycosidases"/>
    <property type="match status" value="1"/>
</dbReference>
<dbReference type="PRINTS" id="PR00740">
    <property type="entry name" value="GLHYDRLASE27"/>
</dbReference>
<evidence type="ECO:0000256" key="2">
    <source>
        <dbReference type="ARBA" id="ARBA00009743"/>
    </source>
</evidence>
<evidence type="ECO:0000256" key="10">
    <source>
        <dbReference type="SAM" id="SignalP"/>
    </source>
</evidence>
<dbReference type="GO" id="GO:0005975">
    <property type="term" value="P:carbohydrate metabolic process"/>
    <property type="evidence" value="ECO:0007669"/>
    <property type="project" value="InterPro"/>
</dbReference>
<dbReference type="InterPro" id="IPR017853">
    <property type="entry name" value="GH"/>
</dbReference>
<protein>
    <recommendedName>
        <fullName evidence="3 7">Alpha-galactosidase</fullName>
        <ecNumber evidence="3 7">3.2.1.22</ecNumber>
    </recommendedName>
    <alternativeName>
        <fullName evidence="7">Melibiase</fullName>
    </alternativeName>
</protein>
<dbReference type="FunFam" id="3.20.20.70:FF:000197">
    <property type="entry name" value="Alpha-galactosidase"/>
    <property type="match status" value="1"/>
</dbReference>
<dbReference type="AlphaFoldDB" id="A0A9D4Z0Y5"/>
<dbReference type="EMBL" id="SIDB01000002">
    <property type="protein sequence ID" value="KAI3436067.1"/>
    <property type="molecule type" value="Genomic_DNA"/>
</dbReference>
<keyword evidence="9" id="KW-0472">Membrane</keyword>
<keyword evidence="5 7" id="KW-0378">Hydrolase</keyword>
<feature type="chain" id="PRO_5039087292" description="Alpha-galactosidase" evidence="10">
    <location>
        <begin position="21"/>
        <end position="522"/>
    </location>
</feature>
<evidence type="ECO:0000256" key="1">
    <source>
        <dbReference type="ARBA" id="ARBA00001255"/>
    </source>
</evidence>
<dbReference type="Pfam" id="PF16499">
    <property type="entry name" value="Melibiase_2"/>
    <property type="match status" value="1"/>
</dbReference>
<dbReference type="InterPro" id="IPR002241">
    <property type="entry name" value="Glyco_hydro_27"/>
</dbReference>
<dbReference type="InterPro" id="IPR013780">
    <property type="entry name" value="Glyco_hydro_b"/>
</dbReference>
<gene>
    <name evidence="12" type="ORF">D9Q98_002125</name>
</gene>
<dbReference type="Gene3D" id="2.60.40.1180">
    <property type="entry name" value="Golgi alpha-mannosidase II"/>
    <property type="match status" value="1"/>
</dbReference>
<dbReference type="PANTHER" id="PTHR11452:SF75">
    <property type="entry name" value="ALPHA-GALACTOSIDASE MEL1"/>
    <property type="match status" value="1"/>
</dbReference>
<dbReference type="InterPro" id="IPR041233">
    <property type="entry name" value="Melibiase_C"/>
</dbReference>
<organism evidence="12 13">
    <name type="scientific">Chlorella vulgaris</name>
    <name type="common">Green alga</name>
    <dbReference type="NCBI Taxonomy" id="3077"/>
    <lineage>
        <taxon>Eukaryota</taxon>
        <taxon>Viridiplantae</taxon>
        <taxon>Chlorophyta</taxon>
        <taxon>core chlorophytes</taxon>
        <taxon>Trebouxiophyceae</taxon>
        <taxon>Chlorellales</taxon>
        <taxon>Chlorellaceae</taxon>
        <taxon>Chlorella clade</taxon>
        <taxon>Chlorella</taxon>
    </lineage>
</organism>
<comment type="catalytic activity">
    <reaction evidence="1 7">
        <text>Hydrolysis of terminal, non-reducing alpha-D-galactose residues in alpha-D-galactosides, including galactose oligosaccharides, galactomannans and galactolipids.</text>
        <dbReference type="EC" id="3.2.1.22"/>
    </reaction>
</comment>
<evidence type="ECO:0000256" key="9">
    <source>
        <dbReference type="SAM" id="Phobius"/>
    </source>
</evidence>
<evidence type="ECO:0000256" key="4">
    <source>
        <dbReference type="ARBA" id="ARBA00022729"/>
    </source>
</evidence>
<evidence type="ECO:0000256" key="3">
    <source>
        <dbReference type="ARBA" id="ARBA00012755"/>
    </source>
</evidence>
<reference evidence="12" key="1">
    <citation type="journal article" date="2019" name="Plant J.">
        <title>Chlorella vulgaris genome assembly and annotation reveals the molecular basis for metabolic acclimation to high light conditions.</title>
        <authorList>
            <person name="Cecchin M."/>
            <person name="Marcolungo L."/>
            <person name="Rossato M."/>
            <person name="Girolomoni L."/>
            <person name="Cosentino E."/>
            <person name="Cuine S."/>
            <person name="Li-Beisson Y."/>
            <person name="Delledonne M."/>
            <person name="Ballottari M."/>
        </authorList>
    </citation>
    <scope>NUCLEOTIDE SEQUENCE</scope>
    <source>
        <strain evidence="12">211/11P</strain>
    </source>
</reference>
<dbReference type="InterPro" id="IPR013785">
    <property type="entry name" value="Aldolase_TIM"/>
</dbReference>
<evidence type="ECO:0000256" key="8">
    <source>
        <dbReference type="SAM" id="MobiDB-lite"/>
    </source>
</evidence>
<dbReference type="SUPFAM" id="SSF51011">
    <property type="entry name" value="Glycosyl hydrolase domain"/>
    <property type="match status" value="1"/>
</dbReference>
<dbReference type="CDD" id="cd14792">
    <property type="entry name" value="GH27"/>
    <property type="match status" value="1"/>
</dbReference>
<evidence type="ECO:0000256" key="7">
    <source>
        <dbReference type="RuleBase" id="RU361168"/>
    </source>
</evidence>
<evidence type="ECO:0000256" key="6">
    <source>
        <dbReference type="ARBA" id="ARBA00023295"/>
    </source>
</evidence>
<comment type="caution">
    <text evidence="12">The sequence shown here is derived from an EMBL/GenBank/DDBJ whole genome shotgun (WGS) entry which is preliminary data.</text>
</comment>
<proteinExistence type="inferred from homology"/>
<sequence>MTRSYLRFAAWLACALLVTALDNGLNAKPAMGWNSWNAFGPTINEEIIKDTADRLVALGLRDAGYVYLNLDDGWSDLKRTADGRLTANKTAFPSGIPALAKYVHSKGLKFGIYADAGNMTCAGFPGSLGFEEVDAQTFADWGVDYLKYDNCYAAQQQWVVDRYTAMRDALNATGRPILYSLCNWGVAEPWLWASGVGNSWRTTEDIEPTWDNVVKLLEYNVGLSQFAGPSRGWNDLDMLFVGNSRLGEYHPFGPFYQEQRAHFALWALFKSPLFIGHDLRNLNSSFVDLLKKKEIVAMNQDELGVAGDLIWQQGTRKIFATALAGGSRGVVLWNLQTTQSQYPLSNITVFWEQIGLGGSQRATVRDVFSERDLGVFSGSFSAAVAFHDVAVLRVTPVEGPLDDSWRPWHAQPLYAPQPANLAVPSAAAWIAGYTGPSSSGSGPGSKQQPDIRKASFSPPASSGPPSFAVVLSVLASLAALGVVGYFVVLHMRMRGWQQLDENEGARKMSEMSQTRRYSPPGS</sequence>
<keyword evidence="6 7" id="KW-0326">Glycosidase</keyword>
<evidence type="ECO:0000313" key="12">
    <source>
        <dbReference type="EMBL" id="KAI3436067.1"/>
    </source>
</evidence>
<evidence type="ECO:0000313" key="13">
    <source>
        <dbReference type="Proteomes" id="UP001055712"/>
    </source>
</evidence>
<evidence type="ECO:0000256" key="5">
    <source>
        <dbReference type="ARBA" id="ARBA00022801"/>
    </source>
</evidence>
<dbReference type="Gene3D" id="3.20.20.70">
    <property type="entry name" value="Aldolase class I"/>
    <property type="match status" value="1"/>
</dbReference>
<name>A0A9D4Z0Y5_CHLVU</name>
<accession>A0A9D4Z0Y5</accession>
<dbReference type="Proteomes" id="UP001055712">
    <property type="component" value="Unassembled WGS sequence"/>
</dbReference>
<keyword evidence="7" id="KW-1015">Disulfide bond</keyword>
<dbReference type="GO" id="GO:0004557">
    <property type="term" value="F:alpha-galactosidase activity"/>
    <property type="evidence" value="ECO:0007669"/>
    <property type="project" value="UniProtKB-EC"/>
</dbReference>
<feature type="domain" description="Alpha galactosidase C-terminal" evidence="11">
    <location>
        <begin position="314"/>
        <end position="394"/>
    </location>
</feature>
<dbReference type="EC" id="3.2.1.22" evidence="3 7"/>
<comment type="similarity">
    <text evidence="2 7">Belongs to the glycosyl hydrolase 27 family.</text>
</comment>
<dbReference type="PANTHER" id="PTHR11452">
    <property type="entry name" value="ALPHA-GALACTOSIDASE/ALPHA-N-ACETYLGALACTOSAMINIDASE"/>
    <property type="match status" value="1"/>
</dbReference>
<keyword evidence="9" id="KW-0812">Transmembrane</keyword>